<organism evidence="3 4">
    <name type="scientific">Virgibacillus kekensis</name>
    <dbReference type="NCBI Taxonomy" id="202261"/>
    <lineage>
        <taxon>Bacteria</taxon>
        <taxon>Bacillati</taxon>
        <taxon>Bacillota</taxon>
        <taxon>Bacilli</taxon>
        <taxon>Bacillales</taxon>
        <taxon>Bacillaceae</taxon>
        <taxon>Virgibacillus</taxon>
    </lineage>
</organism>
<feature type="transmembrane region" description="Helical" evidence="1">
    <location>
        <begin position="6"/>
        <end position="25"/>
    </location>
</feature>
<dbReference type="Gene3D" id="3.30.1380.10">
    <property type="match status" value="1"/>
</dbReference>
<dbReference type="Pfam" id="PF13539">
    <property type="entry name" value="Peptidase_M15_4"/>
    <property type="match status" value="1"/>
</dbReference>
<dbReference type="InterPro" id="IPR039561">
    <property type="entry name" value="Peptidase_M15C"/>
</dbReference>
<protein>
    <submittedName>
        <fullName evidence="3">M15 family metallopeptidase</fullName>
    </submittedName>
</protein>
<dbReference type="PANTHER" id="PTHR34385">
    <property type="entry name" value="D-ALANYL-D-ALANINE CARBOXYPEPTIDASE"/>
    <property type="match status" value="1"/>
</dbReference>
<dbReference type="CDD" id="cd14845">
    <property type="entry name" value="L-Ala-D-Glu_peptidase_like"/>
    <property type="match status" value="1"/>
</dbReference>
<keyword evidence="1" id="KW-0472">Membrane</keyword>
<dbReference type="InterPro" id="IPR009045">
    <property type="entry name" value="Zn_M74/Hedgehog-like"/>
</dbReference>
<dbReference type="RefSeq" id="WP_390299170.1">
    <property type="nucleotide sequence ID" value="NZ_JBHSFU010000014.1"/>
</dbReference>
<gene>
    <name evidence="3" type="ORF">ACFO3D_17510</name>
</gene>
<dbReference type="PANTHER" id="PTHR34385:SF1">
    <property type="entry name" value="PEPTIDOGLYCAN L-ALANYL-D-GLUTAMATE ENDOPEPTIDASE CWLK"/>
    <property type="match status" value="1"/>
</dbReference>
<dbReference type="InterPro" id="IPR052179">
    <property type="entry name" value="DD-CPase-like"/>
</dbReference>
<evidence type="ECO:0000313" key="4">
    <source>
        <dbReference type="Proteomes" id="UP001595989"/>
    </source>
</evidence>
<evidence type="ECO:0000256" key="1">
    <source>
        <dbReference type="SAM" id="Phobius"/>
    </source>
</evidence>
<dbReference type="Proteomes" id="UP001595989">
    <property type="component" value="Unassembled WGS sequence"/>
</dbReference>
<accession>A0ABV9DNH2</accession>
<name>A0ABV9DNH2_9BACI</name>
<keyword evidence="4" id="KW-1185">Reference proteome</keyword>
<evidence type="ECO:0000259" key="2">
    <source>
        <dbReference type="Pfam" id="PF13539"/>
    </source>
</evidence>
<feature type="domain" description="Peptidase M15C" evidence="2">
    <location>
        <begin position="99"/>
        <end position="166"/>
    </location>
</feature>
<evidence type="ECO:0000313" key="3">
    <source>
        <dbReference type="EMBL" id="MFC4559962.1"/>
    </source>
</evidence>
<proteinExistence type="predicted"/>
<dbReference type="EMBL" id="JBHSFU010000014">
    <property type="protein sequence ID" value="MFC4559962.1"/>
    <property type="molecule type" value="Genomic_DNA"/>
</dbReference>
<reference evidence="4" key="1">
    <citation type="journal article" date="2019" name="Int. J. Syst. Evol. Microbiol.">
        <title>The Global Catalogue of Microorganisms (GCM) 10K type strain sequencing project: providing services to taxonomists for standard genome sequencing and annotation.</title>
        <authorList>
            <consortium name="The Broad Institute Genomics Platform"/>
            <consortium name="The Broad Institute Genome Sequencing Center for Infectious Disease"/>
            <person name="Wu L."/>
            <person name="Ma J."/>
        </authorList>
    </citation>
    <scope>NUCLEOTIDE SEQUENCE [LARGE SCALE GENOMIC DNA]</scope>
    <source>
        <strain evidence="4">CGMCC 4.7426</strain>
    </source>
</reference>
<comment type="caution">
    <text evidence="3">The sequence shown here is derived from an EMBL/GenBank/DDBJ whole genome shotgun (WGS) entry which is preliminary data.</text>
</comment>
<dbReference type="SUPFAM" id="SSF55166">
    <property type="entry name" value="Hedgehog/DD-peptidase"/>
    <property type="match status" value="1"/>
</dbReference>
<sequence>MRRYATDFTAWGILILLVIVLLLVFSQRESRYKDLGDDAPLPDKLNPVVEEKMDKLVQRAADKGIEIVITETVRSKIEQNELYAKGRTADGSVVTYARGGESYHNYGLAFDYALRNKDGELIWDINYDGNGNGKPDWFEVAEIAKDLGFEWGGDWSRFKDYPHLQMDFGLSIRQLQNGLRPKHEKKDDPK</sequence>
<keyword evidence="1" id="KW-0812">Transmembrane</keyword>
<keyword evidence="1" id="KW-1133">Transmembrane helix</keyword>